<organism evidence="2 3">
    <name type="scientific">Syntrophotalea carbinolica (strain DSM 2380 / NBRC 103641 / GraBd1)</name>
    <name type="common">Pelobacter carbinolicus</name>
    <dbReference type="NCBI Taxonomy" id="338963"/>
    <lineage>
        <taxon>Bacteria</taxon>
        <taxon>Pseudomonadati</taxon>
        <taxon>Thermodesulfobacteriota</taxon>
        <taxon>Desulfuromonadia</taxon>
        <taxon>Desulfuromonadales</taxon>
        <taxon>Syntrophotaleaceae</taxon>
        <taxon>Syntrophotalea</taxon>
    </lineage>
</organism>
<reference evidence="2 3" key="2">
    <citation type="journal article" date="2012" name="BMC Genomics">
        <title>The genome of Pelobacter carbinolicus reveals surprising metabolic capabilities and physiological features.</title>
        <authorList>
            <person name="Aklujkar M."/>
            <person name="Haveman S.A."/>
            <person name="Didonato R.Jr."/>
            <person name="Chertkov O."/>
            <person name="Han C.S."/>
            <person name="Land M.L."/>
            <person name="Brown P."/>
            <person name="Lovley D.R."/>
        </authorList>
    </citation>
    <scope>NUCLEOTIDE SEQUENCE [LARGE SCALE GENOMIC DNA]</scope>
    <source>
        <strain evidence="3">DSM 2380 / NBRC 103641 / GraBd1</strain>
    </source>
</reference>
<reference evidence="3" key="1">
    <citation type="submission" date="2005-10" db="EMBL/GenBank/DDBJ databases">
        <title>Complete sequence of Pelobacter carbinolicus DSM 2380.</title>
        <authorList>
            <person name="Copeland A."/>
            <person name="Lucas S."/>
            <person name="Lapidus A."/>
            <person name="Barry K."/>
            <person name="Detter J.C."/>
            <person name="Glavina T."/>
            <person name="Hammon N."/>
            <person name="Israni S."/>
            <person name="Pitluck S."/>
            <person name="Chertkov O."/>
            <person name="Schmutz J."/>
            <person name="Larimer F."/>
            <person name="Land M."/>
            <person name="Kyrpides N."/>
            <person name="Ivanova N."/>
            <person name="Richardson P."/>
        </authorList>
    </citation>
    <scope>NUCLEOTIDE SEQUENCE [LARGE SCALE GENOMIC DNA]</scope>
    <source>
        <strain evidence="3">DSM 2380 / NBRC 103641 / GraBd1</strain>
    </source>
</reference>
<sequence length="126" mass="13198">MTKISSTYNSTLQGSTALKAPAGKTLGSQPGTVTAPNRPAGDRITLSEAALAAAARYSQLIPRSADIYAPALPAPRTETEAAPLSTPDPSGETPTSRNMVRTMYAQQQKMAADQSLPLASRLDIRV</sequence>
<feature type="region of interest" description="Disordered" evidence="1">
    <location>
        <begin position="1"/>
        <end position="40"/>
    </location>
</feature>
<dbReference type="EMBL" id="CP000142">
    <property type="protein sequence ID" value="AFR67603.1"/>
    <property type="molecule type" value="Genomic_DNA"/>
</dbReference>
<accession>J9U3U3</accession>
<feature type="compositionally biased region" description="Polar residues" evidence="1">
    <location>
        <begin position="26"/>
        <end position="35"/>
    </location>
</feature>
<gene>
    <name evidence="2" type="ordered locus">Pcar_3442</name>
</gene>
<evidence type="ECO:0000313" key="2">
    <source>
        <dbReference type="EMBL" id="AFR67603.1"/>
    </source>
</evidence>
<proteinExistence type="predicted"/>
<keyword evidence="3" id="KW-1185">Reference proteome</keyword>
<dbReference type="HOGENOM" id="CLU_1979422_0_0_7"/>
<name>J9U3U3_SYNC1</name>
<dbReference type="AlphaFoldDB" id="J9U3U3"/>
<evidence type="ECO:0000256" key="1">
    <source>
        <dbReference type="SAM" id="MobiDB-lite"/>
    </source>
</evidence>
<dbReference type="RefSeq" id="WP_011340932.1">
    <property type="nucleotide sequence ID" value="NC_007498.2"/>
</dbReference>
<dbReference type="Proteomes" id="UP000002534">
    <property type="component" value="Chromosome"/>
</dbReference>
<evidence type="ECO:0000313" key="3">
    <source>
        <dbReference type="Proteomes" id="UP000002534"/>
    </source>
</evidence>
<dbReference type="KEGG" id="pca:Pcar_3442"/>
<feature type="compositionally biased region" description="Polar residues" evidence="1">
    <location>
        <begin position="1"/>
        <end position="16"/>
    </location>
</feature>
<feature type="region of interest" description="Disordered" evidence="1">
    <location>
        <begin position="71"/>
        <end position="97"/>
    </location>
</feature>
<protein>
    <submittedName>
        <fullName evidence="2">Uncharacterized protein</fullName>
    </submittedName>
</protein>